<dbReference type="GO" id="GO:0005524">
    <property type="term" value="F:ATP binding"/>
    <property type="evidence" value="ECO:0007669"/>
    <property type="project" value="UniProtKB-KW"/>
</dbReference>
<feature type="domain" description="Protein kinase" evidence="7">
    <location>
        <begin position="219"/>
        <end position="575"/>
    </location>
</feature>
<dbReference type="Gene3D" id="1.10.510.10">
    <property type="entry name" value="Transferase(Phosphotransferase) domain 1"/>
    <property type="match status" value="1"/>
</dbReference>
<evidence type="ECO:0000256" key="3">
    <source>
        <dbReference type="ARBA" id="ARBA00022741"/>
    </source>
</evidence>
<accession>A0A9W4UEJ4</accession>
<organism evidence="8 9">
    <name type="scientific">Periconia digitata</name>
    <dbReference type="NCBI Taxonomy" id="1303443"/>
    <lineage>
        <taxon>Eukaryota</taxon>
        <taxon>Fungi</taxon>
        <taxon>Dikarya</taxon>
        <taxon>Ascomycota</taxon>
        <taxon>Pezizomycotina</taxon>
        <taxon>Dothideomycetes</taxon>
        <taxon>Pleosporomycetidae</taxon>
        <taxon>Pleosporales</taxon>
        <taxon>Massarineae</taxon>
        <taxon>Periconiaceae</taxon>
        <taxon>Periconia</taxon>
    </lineage>
</organism>
<evidence type="ECO:0000256" key="1">
    <source>
        <dbReference type="ARBA" id="ARBA00012513"/>
    </source>
</evidence>
<dbReference type="PANTHER" id="PTHR43671:SF13">
    <property type="entry name" value="SERINE_THREONINE-PROTEIN KINASE NEK2"/>
    <property type="match status" value="1"/>
</dbReference>
<reference evidence="8" key="1">
    <citation type="submission" date="2023-01" db="EMBL/GenBank/DDBJ databases">
        <authorList>
            <person name="Van Ghelder C."/>
            <person name="Rancurel C."/>
        </authorList>
    </citation>
    <scope>NUCLEOTIDE SEQUENCE</scope>
    <source>
        <strain evidence="8">CNCM I-4278</strain>
    </source>
</reference>
<evidence type="ECO:0000259" key="7">
    <source>
        <dbReference type="PROSITE" id="PS50011"/>
    </source>
</evidence>
<evidence type="ECO:0000256" key="2">
    <source>
        <dbReference type="ARBA" id="ARBA00022679"/>
    </source>
</evidence>
<dbReference type="EMBL" id="CAOQHR010000003">
    <property type="protein sequence ID" value="CAI6332863.1"/>
    <property type="molecule type" value="Genomic_DNA"/>
</dbReference>
<protein>
    <recommendedName>
        <fullName evidence="1">non-specific serine/threonine protein kinase</fullName>
        <ecNumber evidence="1">2.7.11.1</ecNumber>
    </recommendedName>
</protein>
<keyword evidence="4" id="KW-0418">Kinase</keyword>
<dbReference type="PROSITE" id="PS50011">
    <property type="entry name" value="PROTEIN_KINASE_DOM"/>
    <property type="match status" value="1"/>
</dbReference>
<dbReference type="GO" id="GO:0004674">
    <property type="term" value="F:protein serine/threonine kinase activity"/>
    <property type="evidence" value="ECO:0007669"/>
    <property type="project" value="UniProtKB-EC"/>
</dbReference>
<sequence length="592" mass="69751">MAQNLAPIRQPPYGTAPDYFYWGIFEQWARDNRPDWTLQGKKWTRECLWYSSDENAQQRFRDAQRDKTRVIPDWNETVVPAHPYTQQDRNTAYNQWKSDKNWNSNGSNPLAPPPPPNQAPAPPYPMPGLSFSGVAPASQDSQQDQSQSPIENNAATDGADADVEYPFPFWPRIPWNDTPVGLAQNPATYGPRDTEYAEIVRKWLRQLHEPDEWETRGMWKGSQLLGQGSFGAAGLWVRNDKNGNVVESIVCKEATLAKKQMYNPIEWRQRLPREICIHRIIDNAREKDPLGYRNLMRHRGYRLMMFDKRYRIFMDYHAFGDLTDSVQDRRRYMDGNLGQWNTSKHPQKERLPEGFLWHVFRELVKAGQTFRHGHHDIEKRGDFEDWRPLVHRDIGARNVFVSEQEPEDEFENKDYPRIILADFGLTFYDLTTDFTVPFDHRDNPGEYRIVSGQIDRGDLRFPPLHELTDLYFEPISDKCDVFQIGAIIYELMGHRINSYGPYFYKRRPGPEFDDNIAWCENNPPDREEHPIFAEYSEALWDLVMKCISIRPEDRPNIDKVREELEQGWARMKDFLELEDNQFRLDLYRPPRA</sequence>
<feature type="compositionally biased region" description="Polar residues" evidence="6">
    <location>
        <begin position="96"/>
        <end position="108"/>
    </location>
</feature>
<evidence type="ECO:0000256" key="4">
    <source>
        <dbReference type="ARBA" id="ARBA00022777"/>
    </source>
</evidence>
<gene>
    <name evidence="8" type="ORF">PDIGIT_LOCUS5896</name>
</gene>
<comment type="caution">
    <text evidence="8">The sequence shown here is derived from an EMBL/GenBank/DDBJ whole genome shotgun (WGS) entry which is preliminary data.</text>
</comment>
<dbReference type="SUPFAM" id="SSF56112">
    <property type="entry name" value="Protein kinase-like (PK-like)"/>
    <property type="match status" value="1"/>
</dbReference>
<evidence type="ECO:0000313" key="9">
    <source>
        <dbReference type="Proteomes" id="UP001152607"/>
    </source>
</evidence>
<keyword evidence="9" id="KW-1185">Reference proteome</keyword>
<feature type="compositionally biased region" description="Pro residues" evidence="6">
    <location>
        <begin position="110"/>
        <end position="126"/>
    </location>
</feature>
<keyword evidence="2" id="KW-0808">Transferase</keyword>
<dbReference type="OrthoDB" id="3673723at2759"/>
<keyword evidence="3" id="KW-0547">Nucleotide-binding</keyword>
<feature type="region of interest" description="Disordered" evidence="6">
    <location>
        <begin position="96"/>
        <end position="163"/>
    </location>
</feature>
<evidence type="ECO:0000313" key="8">
    <source>
        <dbReference type="EMBL" id="CAI6332863.1"/>
    </source>
</evidence>
<proteinExistence type="predicted"/>
<evidence type="ECO:0000256" key="6">
    <source>
        <dbReference type="SAM" id="MobiDB-lite"/>
    </source>
</evidence>
<dbReference type="EC" id="2.7.11.1" evidence="1"/>
<dbReference type="InterPro" id="IPR011009">
    <property type="entry name" value="Kinase-like_dom_sf"/>
</dbReference>
<dbReference type="InterPro" id="IPR050660">
    <property type="entry name" value="NEK_Ser/Thr_kinase"/>
</dbReference>
<dbReference type="Proteomes" id="UP001152607">
    <property type="component" value="Unassembled WGS sequence"/>
</dbReference>
<dbReference type="InterPro" id="IPR000719">
    <property type="entry name" value="Prot_kinase_dom"/>
</dbReference>
<name>A0A9W4UEJ4_9PLEO</name>
<keyword evidence="5" id="KW-0067">ATP-binding</keyword>
<feature type="compositionally biased region" description="Low complexity" evidence="6">
    <location>
        <begin position="138"/>
        <end position="148"/>
    </location>
</feature>
<dbReference type="PANTHER" id="PTHR43671">
    <property type="entry name" value="SERINE/THREONINE-PROTEIN KINASE NEK"/>
    <property type="match status" value="1"/>
</dbReference>
<evidence type="ECO:0000256" key="5">
    <source>
        <dbReference type="ARBA" id="ARBA00022840"/>
    </source>
</evidence>
<dbReference type="AlphaFoldDB" id="A0A9W4UEJ4"/>